<dbReference type="PANTHER" id="PTHR30290:SF9">
    <property type="entry name" value="OLIGOPEPTIDE-BINDING PROTEIN APPA"/>
    <property type="match status" value="1"/>
</dbReference>
<dbReference type="CDD" id="cd08498">
    <property type="entry name" value="PBP2_NikA_DppA_OppA_like_2"/>
    <property type="match status" value="1"/>
</dbReference>
<dbReference type="EMBL" id="JACHOU010000035">
    <property type="protein sequence ID" value="MBB6357857.1"/>
    <property type="molecule type" value="Genomic_DNA"/>
</dbReference>
<dbReference type="SUPFAM" id="SSF53850">
    <property type="entry name" value="Periplasmic binding protein-like II"/>
    <property type="match status" value="1"/>
</dbReference>
<dbReference type="InterPro" id="IPR006311">
    <property type="entry name" value="TAT_signal"/>
</dbReference>
<sequence length="506" mass="56114">MKHILRRSFLLATVATTLAGNLPLIAAAGEAGTLVVAQPADAYSMDPAKHSAFPTANILFQIYDGLVTMDGKGELVPALATSWSNPDPLTWRFKLREGVKFHNGEPFNSQAVKFTFDRALDPNFKAPYYSRIAAIKSVEVVDDYTVDLKTEKPFPTMLLSLYEASFPALIVPPTYTQEKNGDALGAAPVGTGPYKFVKWVKDEEVVLEANPDYWGDKPKIERVVFRPIKETRTRIAELKSGGADIAVDIPPEDVSSLEGGDTKVETVSSDFLYFLAFDTTRDTPLKDKRVRQAINYAVDVDAIQQALLNGTGNRIALTLPANGFAYNSEWTPYPYDPEKAKQLLTEAGYPDGFSIPLMTRKGRFLKDSEIVEATAGFLRKVGIKADIQYLEPGVWGQISEKKGREGITFPGWSGRDPNLVWFPLLKTGQYQSYFSNPELDRLLDEGGATIDAAQRKAIYEEAAVIMKDEAPHLPMIQPPLIYGLNSKLNWKPRTDSMIDLREASFN</sequence>
<dbReference type="RefSeq" id="WP_184702784.1">
    <property type="nucleotide sequence ID" value="NZ_BAABEG010000004.1"/>
</dbReference>
<dbReference type="GO" id="GO:1904680">
    <property type="term" value="F:peptide transmembrane transporter activity"/>
    <property type="evidence" value="ECO:0007669"/>
    <property type="project" value="TreeGrafter"/>
</dbReference>
<evidence type="ECO:0000313" key="7">
    <source>
        <dbReference type="EMBL" id="MBB6357857.1"/>
    </source>
</evidence>
<evidence type="ECO:0000259" key="6">
    <source>
        <dbReference type="Pfam" id="PF00496"/>
    </source>
</evidence>
<dbReference type="Gene3D" id="3.90.76.10">
    <property type="entry name" value="Dipeptide-binding Protein, Domain 1"/>
    <property type="match status" value="1"/>
</dbReference>
<comment type="similarity">
    <text evidence="2">Belongs to the bacterial solute-binding protein 5 family.</text>
</comment>
<proteinExistence type="inferred from homology"/>
<keyword evidence="4 5" id="KW-0732">Signal</keyword>
<dbReference type="GO" id="GO:0030288">
    <property type="term" value="C:outer membrane-bounded periplasmic space"/>
    <property type="evidence" value="ECO:0007669"/>
    <property type="project" value="UniProtKB-ARBA"/>
</dbReference>
<dbReference type="Proteomes" id="UP000536262">
    <property type="component" value="Unassembled WGS sequence"/>
</dbReference>
<dbReference type="GO" id="GO:0043190">
    <property type="term" value="C:ATP-binding cassette (ABC) transporter complex"/>
    <property type="evidence" value="ECO:0007669"/>
    <property type="project" value="InterPro"/>
</dbReference>
<dbReference type="PROSITE" id="PS51318">
    <property type="entry name" value="TAT"/>
    <property type="match status" value="1"/>
</dbReference>
<dbReference type="InterPro" id="IPR039424">
    <property type="entry name" value="SBP_5"/>
</dbReference>
<comment type="subcellular location">
    <subcellularLocation>
        <location evidence="1">Periplasm</location>
    </subcellularLocation>
</comment>
<accession>A0A7X0FDP3</accession>
<dbReference type="GO" id="GO:0015833">
    <property type="term" value="P:peptide transport"/>
    <property type="evidence" value="ECO:0007669"/>
    <property type="project" value="TreeGrafter"/>
</dbReference>
<dbReference type="InterPro" id="IPR030678">
    <property type="entry name" value="Peptide/Ni-bd"/>
</dbReference>
<evidence type="ECO:0000256" key="3">
    <source>
        <dbReference type="ARBA" id="ARBA00022448"/>
    </source>
</evidence>
<reference evidence="7 8" key="1">
    <citation type="submission" date="2020-08" db="EMBL/GenBank/DDBJ databases">
        <title>Genomic Encyclopedia of Type Strains, Phase IV (KMG-IV): sequencing the most valuable type-strain genomes for metagenomic binning, comparative biology and taxonomic classification.</title>
        <authorList>
            <person name="Goeker M."/>
        </authorList>
    </citation>
    <scope>NUCLEOTIDE SEQUENCE [LARGE SCALE GENOMIC DNA]</scope>
    <source>
        <strain evidence="7 8">DSM 7051</strain>
    </source>
</reference>
<comment type="caution">
    <text evidence="7">The sequence shown here is derived from an EMBL/GenBank/DDBJ whole genome shotgun (WGS) entry which is preliminary data.</text>
</comment>
<dbReference type="PROSITE" id="PS01040">
    <property type="entry name" value="SBP_BACTERIAL_5"/>
    <property type="match status" value="1"/>
</dbReference>
<protein>
    <submittedName>
        <fullName evidence="7">Peptide/nickel transport system substrate-binding protein</fullName>
    </submittedName>
</protein>
<keyword evidence="8" id="KW-1185">Reference proteome</keyword>
<evidence type="ECO:0000256" key="4">
    <source>
        <dbReference type="ARBA" id="ARBA00022729"/>
    </source>
</evidence>
<organism evidence="7 8">
    <name type="scientific">Aminobacter aganoensis</name>
    <dbReference type="NCBI Taxonomy" id="83264"/>
    <lineage>
        <taxon>Bacteria</taxon>
        <taxon>Pseudomonadati</taxon>
        <taxon>Pseudomonadota</taxon>
        <taxon>Alphaproteobacteria</taxon>
        <taxon>Hyphomicrobiales</taxon>
        <taxon>Phyllobacteriaceae</taxon>
        <taxon>Aminobacter</taxon>
    </lineage>
</organism>
<dbReference type="InterPro" id="IPR023765">
    <property type="entry name" value="SBP_5_CS"/>
</dbReference>
<evidence type="ECO:0000256" key="1">
    <source>
        <dbReference type="ARBA" id="ARBA00004418"/>
    </source>
</evidence>
<dbReference type="InterPro" id="IPR000914">
    <property type="entry name" value="SBP_5_dom"/>
</dbReference>
<feature type="signal peptide" evidence="5">
    <location>
        <begin position="1"/>
        <end position="19"/>
    </location>
</feature>
<feature type="domain" description="Solute-binding protein family 5" evidence="6">
    <location>
        <begin position="74"/>
        <end position="422"/>
    </location>
</feature>
<feature type="chain" id="PRO_5031188524" evidence="5">
    <location>
        <begin position="20"/>
        <end position="506"/>
    </location>
</feature>
<dbReference type="PANTHER" id="PTHR30290">
    <property type="entry name" value="PERIPLASMIC BINDING COMPONENT OF ABC TRANSPORTER"/>
    <property type="match status" value="1"/>
</dbReference>
<gene>
    <name evidence="7" type="ORF">GGR00_005681</name>
</gene>
<name>A0A7X0FDP3_9HYPH</name>
<evidence type="ECO:0000313" key="8">
    <source>
        <dbReference type="Proteomes" id="UP000536262"/>
    </source>
</evidence>
<dbReference type="Gene3D" id="3.40.190.10">
    <property type="entry name" value="Periplasmic binding protein-like II"/>
    <property type="match status" value="1"/>
</dbReference>
<dbReference type="Gene3D" id="3.10.105.10">
    <property type="entry name" value="Dipeptide-binding Protein, Domain 3"/>
    <property type="match status" value="1"/>
</dbReference>
<dbReference type="AlphaFoldDB" id="A0A7X0FDP3"/>
<evidence type="ECO:0000256" key="2">
    <source>
        <dbReference type="ARBA" id="ARBA00005695"/>
    </source>
</evidence>
<dbReference type="PIRSF" id="PIRSF002741">
    <property type="entry name" value="MppA"/>
    <property type="match status" value="1"/>
</dbReference>
<dbReference type="Pfam" id="PF00496">
    <property type="entry name" value="SBP_bac_5"/>
    <property type="match status" value="1"/>
</dbReference>
<evidence type="ECO:0000256" key="5">
    <source>
        <dbReference type="SAM" id="SignalP"/>
    </source>
</evidence>
<keyword evidence="3" id="KW-0813">Transport</keyword>